<dbReference type="Pfam" id="PF03995">
    <property type="entry name" value="Inhibitor_I36"/>
    <property type="match status" value="1"/>
</dbReference>
<protein>
    <recommendedName>
        <fullName evidence="3">Peptidase inhibitor family I36 protein</fullName>
    </recommendedName>
</protein>
<evidence type="ECO:0000313" key="2">
    <source>
        <dbReference type="EMBL" id="PZM89732.1"/>
    </source>
</evidence>
<proteinExistence type="predicted"/>
<reference evidence="2" key="1">
    <citation type="submission" date="2018-05" db="EMBL/GenBank/DDBJ databases">
        <authorList>
            <person name="Lanie J.A."/>
            <person name="Ng W.-L."/>
            <person name="Kazmierczak K.M."/>
            <person name="Andrzejewski T.M."/>
            <person name="Davidsen T.M."/>
            <person name="Wayne K.J."/>
            <person name="Tettelin H."/>
            <person name="Glass J.I."/>
            <person name="Rusch D."/>
            <person name="Podicherti R."/>
            <person name="Tsui H.-C.T."/>
            <person name="Winkler M.E."/>
        </authorList>
    </citation>
    <scope>NUCLEOTIDE SEQUENCE</scope>
    <source>
        <strain evidence="2">ZC4RG45</strain>
    </source>
</reference>
<evidence type="ECO:0008006" key="3">
    <source>
        <dbReference type="Google" id="ProtNLM"/>
    </source>
</evidence>
<dbReference type="AlphaFoldDB" id="A0A2W4IS75"/>
<evidence type="ECO:0000256" key="1">
    <source>
        <dbReference type="SAM" id="SignalP"/>
    </source>
</evidence>
<dbReference type="EMBL" id="QGUI01000936">
    <property type="protein sequence ID" value="PZM89732.1"/>
    <property type="molecule type" value="Genomic_DNA"/>
</dbReference>
<feature type="signal peptide" evidence="1">
    <location>
        <begin position="1"/>
        <end position="31"/>
    </location>
</feature>
<dbReference type="STRING" id="1111738.GCA_000427905_02339"/>
<comment type="caution">
    <text evidence="2">The sequence shown here is derived from an EMBL/GenBank/DDBJ whole genome shotgun (WGS) entry which is preliminary data.</text>
</comment>
<gene>
    <name evidence="2" type="ORF">DIU77_18765</name>
</gene>
<organism evidence="2">
    <name type="scientific">Thermocrispum agreste</name>
    <dbReference type="NCBI Taxonomy" id="37925"/>
    <lineage>
        <taxon>Bacteria</taxon>
        <taxon>Bacillati</taxon>
        <taxon>Actinomycetota</taxon>
        <taxon>Actinomycetes</taxon>
        <taxon>Pseudonocardiales</taxon>
        <taxon>Pseudonocardiaceae</taxon>
        <taxon>Thermocrispum</taxon>
    </lineage>
</organism>
<name>A0A2W4IS75_9PSEU</name>
<sequence>MIIHARRSLVVAVGICAVLGAGLTSAGSADAAQRPALAARAVAEEQCDPGEFCSWEKQNYQGGVHRIDLLSANPDECVPLPDDHDARSFVNRMRQAVTVYQGRDCSTEGEFSTYPGGGTYVPQTRFVVRAVQVWE</sequence>
<feature type="chain" id="PRO_5015899963" description="Peptidase inhibitor family I36 protein" evidence="1">
    <location>
        <begin position="32"/>
        <end position="135"/>
    </location>
</feature>
<keyword evidence="1" id="KW-0732">Signal</keyword>
<accession>A0A2W4IS75</accession>